<dbReference type="SUPFAM" id="SSF63829">
    <property type="entry name" value="Calcium-dependent phosphotriesterase"/>
    <property type="match status" value="1"/>
</dbReference>
<evidence type="ECO:0000313" key="5">
    <source>
        <dbReference type="Proteomes" id="UP001597459"/>
    </source>
</evidence>
<accession>A0ABW5NAN1</accession>
<keyword evidence="5" id="KW-1185">Reference proteome</keyword>
<dbReference type="PANTHER" id="PTHR35580">
    <property type="entry name" value="CELL SURFACE GLYCOPROTEIN (S-LAYER PROTEIN)-LIKE PROTEIN"/>
    <property type="match status" value="1"/>
</dbReference>
<evidence type="ECO:0000259" key="3">
    <source>
        <dbReference type="Pfam" id="PF18962"/>
    </source>
</evidence>
<organism evidence="4 5">
    <name type="scientific">Aquimarina hainanensis</name>
    <dbReference type="NCBI Taxonomy" id="1578017"/>
    <lineage>
        <taxon>Bacteria</taxon>
        <taxon>Pseudomonadati</taxon>
        <taxon>Bacteroidota</taxon>
        <taxon>Flavobacteriia</taxon>
        <taxon>Flavobacteriales</taxon>
        <taxon>Flavobacteriaceae</taxon>
        <taxon>Aquimarina</taxon>
    </lineage>
</organism>
<feature type="chain" id="PRO_5046323085" evidence="2">
    <location>
        <begin position="27"/>
        <end position="681"/>
    </location>
</feature>
<dbReference type="Pfam" id="PF06739">
    <property type="entry name" value="SBBP"/>
    <property type="match status" value="1"/>
</dbReference>
<dbReference type="InterPro" id="IPR026444">
    <property type="entry name" value="Secre_tail"/>
</dbReference>
<keyword evidence="1 2" id="KW-0732">Signal</keyword>
<dbReference type="Proteomes" id="UP001597459">
    <property type="component" value="Unassembled WGS sequence"/>
</dbReference>
<dbReference type="InterPro" id="IPR011047">
    <property type="entry name" value="Quinoprotein_ADH-like_sf"/>
</dbReference>
<evidence type="ECO:0000256" key="1">
    <source>
        <dbReference type="ARBA" id="ARBA00022729"/>
    </source>
</evidence>
<dbReference type="InterPro" id="IPR052918">
    <property type="entry name" value="Motility_Chemotaxis_Reg"/>
</dbReference>
<dbReference type="Pfam" id="PF18962">
    <property type="entry name" value="Por_Secre_tail"/>
    <property type="match status" value="1"/>
</dbReference>
<dbReference type="EMBL" id="JBHULX010000022">
    <property type="protein sequence ID" value="MFD2591618.1"/>
    <property type="molecule type" value="Genomic_DNA"/>
</dbReference>
<feature type="domain" description="Secretion system C-terminal sorting" evidence="3">
    <location>
        <begin position="612"/>
        <end position="679"/>
    </location>
</feature>
<reference evidence="5" key="1">
    <citation type="journal article" date="2019" name="Int. J. Syst. Evol. Microbiol.">
        <title>The Global Catalogue of Microorganisms (GCM) 10K type strain sequencing project: providing services to taxonomists for standard genome sequencing and annotation.</title>
        <authorList>
            <consortium name="The Broad Institute Genomics Platform"/>
            <consortium name="The Broad Institute Genome Sequencing Center for Infectious Disease"/>
            <person name="Wu L."/>
            <person name="Ma J."/>
        </authorList>
    </citation>
    <scope>NUCLEOTIDE SEQUENCE [LARGE SCALE GENOMIC DNA]</scope>
    <source>
        <strain evidence="5">KCTC 42423</strain>
    </source>
</reference>
<dbReference type="RefSeq" id="WP_378253326.1">
    <property type="nucleotide sequence ID" value="NZ_JBHSJV010000001.1"/>
</dbReference>
<evidence type="ECO:0000313" key="4">
    <source>
        <dbReference type="EMBL" id="MFD2591618.1"/>
    </source>
</evidence>
<dbReference type="NCBIfam" id="TIGR04183">
    <property type="entry name" value="Por_Secre_tail"/>
    <property type="match status" value="1"/>
</dbReference>
<sequence length="681" mass="75219">MKKKYFCKKQSLLLMLVAICYSGLLAQPSYRWGHTINEQPPYGGIGGVSYGEGITIDSQGNILTTGFSYGSFDFDPSPTGQAITNGDNSANVYIQKLDNEGNYLWHRYYGDESATAFGESLTTDADSNIYIVGTFSGTLFFGNNVSISSNGHTDVYVLKLDSNGNAIWARNFGLSGYDEGGEIFYNKDTDELYFSGTYSTIQTPSSVTDDTFLYKISPTTGNDIWFRTYGSVHHEEGNGITGDDLGNIYMTGTYFKKLDYRDFSSGNTVANLLSTGSTNRNAFVLKVNSNGNVVWAKGFNKQPNVQPGERIEGNVITIDENRNVYIAGTFKATVDFDPNATNFIASNQGLKDIYIVSLKASGEFRWFQRVEGGNTAAYDRVETITVDNQNGVLTGGTTSSGGLFISRHATANGNIHWIHKGGSGDVGSIVTGNCNQVYATGGLFSNTNDFDPDINTTLSLPLIGHTNAFNIAWGANTPPVLDPAFTYEVCMTTLKVAGVNQVAGANPNSDWHLIEYFPGTSTEIVRESIYWWQQPAPYLYHTNPIVFNYQLQPRRYYYVKHGVYLNECAPWKEARKYGITTNNIPCPRGKIAELSIQKTIQKQLPNLESVKLFPNPVNNMLNIEFGISKIMSYTILDFSGKRVMEKEYLNGAVDVSGLKSGNYMLQIKTANGVYVKRFVKE</sequence>
<gene>
    <name evidence="4" type="ORF">ACFSTE_12340</name>
</gene>
<feature type="signal peptide" evidence="2">
    <location>
        <begin position="1"/>
        <end position="26"/>
    </location>
</feature>
<dbReference type="PANTHER" id="PTHR35580:SF1">
    <property type="entry name" value="PHYTASE-LIKE DOMAIN-CONTAINING PROTEIN"/>
    <property type="match status" value="1"/>
</dbReference>
<evidence type="ECO:0000256" key="2">
    <source>
        <dbReference type="SAM" id="SignalP"/>
    </source>
</evidence>
<comment type="caution">
    <text evidence="4">The sequence shown here is derived from an EMBL/GenBank/DDBJ whole genome shotgun (WGS) entry which is preliminary data.</text>
</comment>
<name>A0ABW5NAN1_9FLAO</name>
<protein>
    <submittedName>
        <fullName evidence="4">SBBP repeat-containing protein</fullName>
    </submittedName>
</protein>
<dbReference type="SUPFAM" id="SSF50998">
    <property type="entry name" value="Quinoprotein alcohol dehydrogenase-like"/>
    <property type="match status" value="1"/>
</dbReference>
<dbReference type="InterPro" id="IPR010620">
    <property type="entry name" value="SBBP_repeat"/>
</dbReference>
<proteinExistence type="predicted"/>